<evidence type="ECO:0000313" key="2">
    <source>
        <dbReference type="Proteomes" id="UP000245412"/>
    </source>
</evidence>
<keyword evidence="2" id="KW-1185">Reference proteome</keyword>
<dbReference type="RefSeq" id="WP_109625533.1">
    <property type="nucleotide sequence ID" value="NZ_CABJAT010000007.1"/>
</dbReference>
<evidence type="ECO:0000313" key="1">
    <source>
        <dbReference type="EMBL" id="PWJ77433.1"/>
    </source>
</evidence>
<dbReference type="EMBL" id="QGGY01000003">
    <property type="protein sequence ID" value="PWJ77433.1"/>
    <property type="molecule type" value="Genomic_DNA"/>
</dbReference>
<organism evidence="1 2">
    <name type="scientific">Murimonas intestini</name>
    <dbReference type="NCBI Taxonomy" id="1337051"/>
    <lineage>
        <taxon>Bacteria</taxon>
        <taxon>Bacillati</taxon>
        <taxon>Bacillota</taxon>
        <taxon>Clostridia</taxon>
        <taxon>Lachnospirales</taxon>
        <taxon>Lachnospiraceae</taxon>
        <taxon>Murimonas</taxon>
    </lineage>
</organism>
<dbReference type="Proteomes" id="UP000245412">
    <property type="component" value="Unassembled WGS sequence"/>
</dbReference>
<reference evidence="1 2" key="1">
    <citation type="submission" date="2018-05" db="EMBL/GenBank/DDBJ databases">
        <authorList>
            <person name="Goeker M."/>
            <person name="Huntemann M."/>
            <person name="Clum A."/>
            <person name="Pillay M."/>
            <person name="Palaniappan K."/>
            <person name="Varghese N."/>
            <person name="Mikhailova N."/>
            <person name="Stamatis D."/>
            <person name="Reddy T."/>
            <person name="Daum C."/>
            <person name="Shapiro N."/>
            <person name="Ivanova N."/>
            <person name="Kyrpides N."/>
            <person name="Woyke T."/>
        </authorList>
    </citation>
    <scope>NUCLEOTIDE SEQUENCE [LARGE SCALE GENOMIC DNA]</scope>
    <source>
        <strain evidence="1 2">DSM 26524</strain>
    </source>
</reference>
<gene>
    <name evidence="1" type="ORF">C7383_103278</name>
</gene>
<dbReference type="Pfam" id="PF12663">
    <property type="entry name" value="DUF3788"/>
    <property type="match status" value="1"/>
</dbReference>
<name>A0AB73T704_9FIRM</name>
<sequence length="137" mass="16308">MYERMLDKMNRPSIEEFRSFIGSREDMFENLDDFMGEVQNIQRELRFPYGNHYGWGIKYSVRKKHICDIFAEKDAFTVMMRLSNDQFEGLYSGLSAYTREYIDNKYPCGSGGWIHYRVLEPEHLEDVKKMLGVKLHA</sequence>
<dbReference type="InterPro" id="IPR024265">
    <property type="entry name" value="DUF3788"/>
</dbReference>
<proteinExistence type="predicted"/>
<protein>
    <submittedName>
        <fullName evidence="1">Uncharacterized protein DUF3788</fullName>
    </submittedName>
</protein>
<accession>A0AB73T704</accession>
<dbReference type="AlphaFoldDB" id="A0AB73T704"/>
<comment type="caution">
    <text evidence="1">The sequence shown here is derived from an EMBL/GenBank/DDBJ whole genome shotgun (WGS) entry which is preliminary data.</text>
</comment>